<keyword evidence="10" id="KW-1185">Reference proteome</keyword>
<feature type="region of interest" description="Disordered" evidence="7">
    <location>
        <begin position="133"/>
        <end position="417"/>
    </location>
</feature>
<dbReference type="InterPro" id="IPR020956">
    <property type="entry name" value="TF_Aft1_OSM"/>
</dbReference>
<dbReference type="EMBL" id="KV749094">
    <property type="protein sequence ID" value="OCL11215.1"/>
    <property type="molecule type" value="Genomic_DNA"/>
</dbReference>
<keyword evidence="2" id="KW-0805">Transcription regulation</keyword>
<gene>
    <name evidence="9" type="ORF">AOQ84DRAFT_196829</name>
</gene>
<evidence type="ECO:0000256" key="4">
    <source>
        <dbReference type="ARBA" id="ARBA00023163"/>
    </source>
</evidence>
<dbReference type="InterPro" id="IPR021756">
    <property type="entry name" value="TF_Aft1_HRR"/>
</dbReference>
<feature type="coiled-coil region" evidence="6">
    <location>
        <begin position="439"/>
        <end position="473"/>
    </location>
</feature>
<evidence type="ECO:0000256" key="6">
    <source>
        <dbReference type="SAM" id="Coils"/>
    </source>
</evidence>
<feature type="compositionally biased region" description="Polar residues" evidence="7">
    <location>
        <begin position="44"/>
        <end position="57"/>
    </location>
</feature>
<feature type="compositionally biased region" description="Polar residues" evidence="7">
    <location>
        <begin position="90"/>
        <end position="99"/>
    </location>
</feature>
<dbReference type="InterPro" id="IPR051027">
    <property type="entry name" value="bZIP_transcription_factors"/>
</dbReference>
<proteinExistence type="predicted"/>
<dbReference type="FunFam" id="1.20.5.170:FF:000053">
    <property type="entry name" value="BZIP transcription factor AtfA"/>
    <property type="match status" value="1"/>
</dbReference>
<keyword evidence="6" id="KW-0175">Coiled coil</keyword>
<evidence type="ECO:0000256" key="1">
    <source>
        <dbReference type="ARBA" id="ARBA00004123"/>
    </source>
</evidence>
<organism evidence="9 10">
    <name type="scientific">Glonium stellatum</name>
    <dbReference type="NCBI Taxonomy" id="574774"/>
    <lineage>
        <taxon>Eukaryota</taxon>
        <taxon>Fungi</taxon>
        <taxon>Dikarya</taxon>
        <taxon>Ascomycota</taxon>
        <taxon>Pezizomycotina</taxon>
        <taxon>Dothideomycetes</taxon>
        <taxon>Pleosporomycetidae</taxon>
        <taxon>Gloniales</taxon>
        <taxon>Gloniaceae</taxon>
        <taxon>Glonium</taxon>
    </lineage>
</organism>
<dbReference type="SUPFAM" id="SSF57959">
    <property type="entry name" value="Leucine zipper domain"/>
    <property type="match status" value="1"/>
</dbReference>
<feature type="compositionally biased region" description="Basic and acidic residues" evidence="7">
    <location>
        <begin position="398"/>
        <end position="417"/>
    </location>
</feature>
<dbReference type="Gene3D" id="1.20.5.170">
    <property type="match status" value="1"/>
</dbReference>
<dbReference type="InterPro" id="IPR004827">
    <property type="entry name" value="bZIP"/>
</dbReference>
<sequence length="533" mass="56877">MAATATRTSNNSPSTNSRMSSPKDSKKTTVGKIEEQSTDENSQDAKQNTTANPNTQPLAPPPRPSQNNPSDTPDYFNTVHNPFSLEPNVFEQSFGNPSIETPGRTILPPVANITSPSPLPGITPGWNSLRSGPLSPAMLPGPTGGSDYFGDPGFRGFPTPNESSLRTGLTPGGGGSMFPAPSPNSQAIFNLQSGGVTPSTADFQQSAMRAAAQANQNKFPSSSGPTSQPPDSVQSGMDRHNFQQPQQQQRGQQDLFGPHDVSSAANDLLSFASQANGNRNNGQFAVPNQPTHMNNNLGHMPVQMAQDTPPSRRNTKGSINSISGSADTGDFSDSGHSEQAKPSTRSRGKKGGNTKSQAGGRRKADETPSKQGGNKKQKANNGSARSQTAEEDDSDEDGSPKAELNENGKKMTDEEKRKNFLERNRVAALKCRQRKKQWLANLQAKVELFSTENDALSAQVTQLREEIVNLKTLLLAHKDCPVSQAQGLGGMAMNSFLGGDMGHHQNPYGMAGMQPNGVQMGMPMQPQGQMQRS</sequence>
<feature type="compositionally biased region" description="Polar residues" evidence="7">
    <location>
        <begin position="271"/>
        <end position="297"/>
    </location>
</feature>
<evidence type="ECO:0000256" key="7">
    <source>
        <dbReference type="SAM" id="MobiDB-lite"/>
    </source>
</evidence>
<evidence type="ECO:0000256" key="3">
    <source>
        <dbReference type="ARBA" id="ARBA00023125"/>
    </source>
</evidence>
<feature type="compositionally biased region" description="Polar residues" evidence="7">
    <location>
        <begin position="183"/>
        <end position="235"/>
    </location>
</feature>
<reference evidence="9 10" key="1">
    <citation type="journal article" date="2016" name="Nat. Commun.">
        <title>Ectomycorrhizal ecology is imprinted in the genome of the dominant symbiotic fungus Cenococcum geophilum.</title>
        <authorList>
            <consortium name="DOE Joint Genome Institute"/>
            <person name="Peter M."/>
            <person name="Kohler A."/>
            <person name="Ohm R.A."/>
            <person name="Kuo A."/>
            <person name="Krutzmann J."/>
            <person name="Morin E."/>
            <person name="Arend M."/>
            <person name="Barry K.W."/>
            <person name="Binder M."/>
            <person name="Choi C."/>
            <person name="Clum A."/>
            <person name="Copeland A."/>
            <person name="Grisel N."/>
            <person name="Haridas S."/>
            <person name="Kipfer T."/>
            <person name="LaButti K."/>
            <person name="Lindquist E."/>
            <person name="Lipzen A."/>
            <person name="Maire R."/>
            <person name="Meier B."/>
            <person name="Mihaltcheva S."/>
            <person name="Molinier V."/>
            <person name="Murat C."/>
            <person name="Poggeler S."/>
            <person name="Quandt C.A."/>
            <person name="Sperisen C."/>
            <person name="Tritt A."/>
            <person name="Tisserant E."/>
            <person name="Crous P.W."/>
            <person name="Henrissat B."/>
            <person name="Nehls U."/>
            <person name="Egli S."/>
            <person name="Spatafora J.W."/>
            <person name="Grigoriev I.V."/>
            <person name="Martin F.M."/>
        </authorList>
    </citation>
    <scope>NUCLEOTIDE SEQUENCE [LARGE SCALE GENOMIC DNA]</scope>
    <source>
        <strain evidence="9 10">CBS 207.34</strain>
    </source>
</reference>
<dbReference type="Pfam" id="PF11785">
    <property type="entry name" value="Aft1_OSA"/>
    <property type="match status" value="1"/>
</dbReference>
<keyword evidence="3" id="KW-0238">DNA-binding</keyword>
<dbReference type="InterPro" id="IPR021755">
    <property type="entry name" value="TF_Aft1_HRA"/>
</dbReference>
<name>A0A8E2F622_9PEZI</name>
<evidence type="ECO:0000256" key="2">
    <source>
        <dbReference type="ARBA" id="ARBA00023015"/>
    </source>
</evidence>
<evidence type="ECO:0000313" key="9">
    <source>
        <dbReference type="EMBL" id="OCL11215.1"/>
    </source>
</evidence>
<feature type="compositionally biased region" description="Polar residues" evidence="7">
    <location>
        <begin position="305"/>
        <end position="326"/>
    </location>
</feature>
<accession>A0A8E2F622</accession>
<dbReference type="PROSITE" id="PS50217">
    <property type="entry name" value="BZIP"/>
    <property type="match status" value="1"/>
</dbReference>
<protein>
    <recommendedName>
        <fullName evidence="8">BZIP domain-containing protein</fullName>
    </recommendedName>
</protein>
<dbReference type="OrthoDB" id="295274at2759"/>
<evidence type="ECO:0000259" key="8">
    <source>
        <dbReference type="PROSITE" id="PS50217"/>
    </source>
</evidence>
<comment type="subcellular location">
    <subcellularLocation>
        <location evidence="1">Nucleus</location>
    </subcellularLocation>
</comment>
<feature type="compositionally biased region" description="Basic and acidic residues" evidence="7">
    <location>
        <begin position="21"/>
        <end position="35"/>
    </location>
</feature>
<feature type="region of interest" description="Disordered" evidence="7">
    <location>
        <begin position="1"/>
        <end position="112"/>
    </location>
</feature>
<dbReference type="AlphaFoldDB" id="A0A8E2F622"/>
<keyword evidence="5" id="KW-0539">Nucleus</keyword>
<feature type="compositionally biased region" description="Low complexity" evidence="7">
    <location>
        <begin position="243"/>
        <end position="253"/>
    </location>
</feature>
<evidence type="ECO:0000256" key="5">
    <source>
        <dbReference type="ARBA" id="ARBA00023242"/>
    </source>
</evidence>
<dbReference type="Pfam" id="PF00170">
    <property type="entry name" value="bZIP_1"/>
    <property type="match status" value="1"/>
</dbReference>
<feature type="domain" description="BZIP" evidence="8">
    <location>
        <begin position="414"/>
        <end position="477"/>
    </location>
</feature>
<dbReference type="Pfam" id="PF11786">
    <property type="entry name" value="Aft1_HRA"/>
    <property type="match status" value="1"/>
</dbReference>
<dbReference type="SMART" id="SM00338">
    <property type="entry name" value="BRLZ"/>
    <property type="match status" value="1"/>
</dbReference>
<dbReference type="Proteomes" id="UP000250140">
    <property type="component" value="Unassembled WGS sequence"/>
</dbReference>
<feature type="compositionally biased region" description="Low complexity" evidence="7">
    <location>
        <begin position="1"/>
        <end position="20"/>
    </location>
</feature>
<dbReference type="CDD" id="cd14687">
    <property type="entry name" value="bZIP_ATF2"/>
    <property type="match status" value="1"/>
</dbReference>
<dbReference type="GO" id="GO:0003677">
    <property type="term" value="F:DNA binding"/>
    <property type="evidence" value="ECO:0007669"/>
    <property type="project" value="UniProtKB-KW"/>
</dbReference>
<dbReference type="Pfam" id="PF11787">
    <property type="entry name" value="Aft1_HRR"/>
    <property type="match status" value="1"/>
</dbReference>
<keyword evidence="4" id="KW-0804">Transcription</keyword>
<dbReference type="PRINTS" id="PR00043">
    <property type="entry name" value="LEUZIPPRJUN"/>
</dbReference>
<dbReference type="InterPro" id="IPR046347">
    <property type="entry name" value="bZIP_sf"/>
</dbReference>
<dbReference type="PANTHER" id="PTHR19304">
    <property type="entry name" value="CYCLIC-AMP RESPONSE ELEMENT BINDING PROTEIN"/>
    <property type="match status" value="1"/>
</dbReference>
<dbReference type="InterPro" id="IPR002112">
    <property type="entry name" value="Leuzip_Jun"/>
</dbReference>
<evidence type="ECO:0000313" key="10">
    <source>
        <dbReference type="Proteomes" id="UP000250140"/>
    </source>
</evidence>
<dbReference type="GO" id="GO:0003700">
    <property type="term" value="F:DNA-binding transcription factor activity"/>
    <property type="evidence" value="ECO:0007669"/>
    <property type="project" value="InterPro"/>
</dbReference>
<dbReference type="GO" id="GO:0005634">
    <property type="term" value="C:nucleus"/>
    <property type="evidence" value="ECO:0007669"/>
    <property type="project" value="UniProtKB-SubCell"/>
</dbReference>